<evidence type="ECO:0000256" key="2">
    <source>
        <dbReference type="ARBA" id="ARBA00022833"/>
    </source>
</evidence>
<dbReference type="InterPro" id="IPR050129">
    <property type="entry name" value="Zn_alcohol_dh"/>
</dbReference>
<sequence length="351" mass="37662">MKKMKAACLTKIPKEIEVREIPVPEIGENEFLVKMHACSLCYTDVKACVHGKHFYIELYGLPWTPGHEMAGEIAAVGDQVTGYSVGQRVAVAPFNPCLECPPCKLGAYRFCHKAPGSFVQPGGFAEYFKVPGEGAHLRTLVLPDSMSYEEAALVEPVASCLHAVRKAGVPQGSTAAVIGAGPMGLILMQLAKAEGAAKVFMVDVDDQRLEQALEFDADEVINSARENANQAIRLKTGFMGADVVFEAVGNAQTYLLALEMARGGGAVSLFGGLPGGSTVEIPSELLHYHELTITGTSSFSPDDYKNALELIEAGKIDVKRLISHRFDSLDGVLEAINLSLDKQGLKKVVLL</sequence>
<dbReference type="CDD" id="cd08235">
    <property type="entry name" value="iditol_2_DH_like"/>
    <property type="match status" value="1"/>
</dbReference>
<dbReference type="SMART" id="SM00829">
    <property type="entry name" value="PKS_ER"/>
    <property type="match status" value="1"/>
</dbReference>
<evidence type="ECO:0000256" key="1">
    <source>
        <dbReference type="ARBA" id="ARBA00022723"/>
    </source>
</evidence>
<dbReference type="Gene3D" id="3.90.180.10">
    <property type="entry name" value="Medium-chain alcohol dehydrogenases, catalytic domain"/>
    <property type="match status" value="1"/>
</dbReference>
<reference evidence="7" key="1">
    <citation type="submission" date="2016-11" db="EMBL/GenBank/DDBJ databases">
        <authorList>
            <person name="Varghese N."/>
            <person name="Submissions S."/>
        </authorList>
    </citation>
    <scope>NUCLEOTIDE SEQUENCE [LARGE SCALE GENOMIC DNA]</scope>
    <source>
        <strain evidence="7">DSM 16219</strain>
    </source>
</reference>
<dbReference type="PANTHER" id="PTHR43401:SF2">
    <property type="entry name" value="L-THREONINE 3-DEHYDROGENASE"/>
    <property type="match status" value="1"/>
</dbReference>
<proteinExistence type="inferred from homology"/>
<dbReference type="STRING" id="1121393.SAMN02745216_02097"/>
<dbReference type="Pfam" id="PF00107">
    <property type="entry name" value="ADH_zinc_N"/>
    <property type="match status" value="1"/>
</dbReference>
<protein>
    <submittedName>
        <fullName evidence="6">L-iditol 2-dehydrogenase</fullName>
    </submittedName>
</protein>
<keyword evidence="7" id="KW-1185">Reference proteome</keyword>
<accession>A0A1M6LCF6</accession>
<feature type="domain" description="Enoyl reductase (ER)" evidence="5">
    <location>
        <begin position="11"/>
        <end position="350"/>
    </location>
</feature>
<dbReference type="InterPro" id="IPR013154">
    <property type="entry name" value="ADH-like_N"/>
</dbReference>
<comment type="similarity">
    <text evidence="4">Belongs to the zinc-containing alcohol dehydrogenase family.</text>
</comment>
<dbReference type="InterPro" id="IPR013149">
    <property type="entry name" value="ADH-like_C"/>
</dbReference>
<dbReference type="Gene3D" id="3.40.50.720">
    <property type="entry name" value="NAD(P)-binding Rossmann-like Domain"/>
    <property type="match status" value="1"/>
</dbReference>
<dbReference type="OrthoDB" id="5484143at2"/>
<comment type="cofactor">
    <cofactor evidence="4">
        <name>Zn(2+)</name>
        <dbReference type="ChEBI" id="CHEBI:29105"/>
    </cofactor>
</comment>
<dbReference type="GO" id="GO:0016616">
    <property type="term" value="F:oxidoreductase activity, acting on the CH-OH group of donors, NAD or NADP as acceptor"/>
    <property type="evidence" value="ECO:0007669"/>
    <property type="project" value="UniProtKB-ARBA"/>
</dbReference>
<keyword evidence="2 4" id="KW-0862">Zinc</keyword>
<dbReference type="PROSITE" id="PS00059">
    <property type="entry name" value="ADH_ZINC"/>
    <property type="match status" value="1"/>
</dbReference>
<dbReference type="Proteomes" id="UP000183994">
    <property type="component" value="Unassembled WGS sequence"/>
</dbReference>
<dbReference type="AlphaFoldDB" id="A0A1M6LCF6"/>
<gene>
    <name evidence="6" type="ORF">SAMN02745216_02097</name>
</gene>
<evidence type="ECO:0000313" key="6">
    <source>
        <dbReference type="EMBL" id="SHJ68859.1"/>
    </source>
</evidence>
<keyword evidence="3" id="KW-0560">Oxidoreductase</keyword>
<evidence type="ECO:0000256" key="4">
    <source>
        <dbReference type="RuleBase" id="RU361277"/>
    </source>
</evidence>
<evidence type="ECO:0000259" key="5">
    <source>
        <dbReference type="SMART" id="SM00829"/>
    </source>
</evidence>
<dbReference type="SUPFAM" id="SSF50129">
    <property type="entry name" value="GroES-like"/>
    <property type="match status" value="1"/>
</dbReference>
<dbReference type="InterPro" id="IPR036291">
    <property type="entry name" value="NAD(P)-bd_dom_sf"/>
</dbReference>
<dbReference type="InterPro" id="IPR011032">
    <property type="entry name" value="GroES-like_sf"/>
</dbReference>
<dbReference type="RefSeq" id="WP_073475544.1">
    <property type="nucleotide sequence ID" value="NZ_FQZU01000010.1"/>
</dbReference>
<dbReference type="GO" id="GO:0008270">
    <property type="term" value="F:zinc ion binding"/>
    <property type="evidence" value="ECO:0007669"/>
    <property type="project" value="InterPro"/>
</dbReference>
<evidence type="ECO:0000313" key="7">
    <source>
        <dbReference type="Proteomes" id="UP000183994"/>
    </source>
</evidence>
<dbReference type="Pfam" id="PF08240">
    <property type="entry name" value="ADH_N"/>
    <property type="match status" value="1"/>
</dbReference>
<dbReference type="InterPro" id="IPR020843">
    <property type="entry name" value="ER"/>
</dbReference>
<dbReference type="PANTHER" id="PTHR43401">
    <property type="entry name" value="L-THREONINE 3-DEHYDROGENASE"/>
    <property type="match status" value="1"/>
</dbReference>
<dbReference type="InterPro" id="IPR002328">
    <property type="entry name" value="ADH_Zn_CS"/>
</dbReference>
<organism evidence="6 7">
    <name type="scientific">Desulfatibacillum alkenivorans DSM 16219</name>
    <dbReference type="NCBI Taxonomy" id="1121393"/>
    <lineage>
        <taxon>Bacteria</taxon>
        <taxon>Pseudomonadati</taxon>
        <taxon>Thermodesulfobacteriota</taxon>
        <taxon>Desulfobacteria</taxon>
        <taxon>Desulfobacterales</taxon>
        <taxon>Desulfatibacillaceae</taxon>
        <taxon>Desulfatibacillum</taxon>
    </lineage>
</organism>
<keyword evidence="1 4" id="KW-0479">Metal-binding</keyword>
<dbReference type="SUPFAM" id="SSF51735">
    <property type="entry name" value="NAD(P)-binding Rossmann-fold domains"/>
    <property type="match status" value="1"/>
</dbReference>
<name>A0A1M6LCF6_9BACT</name>
<dbReference type="EMBL" id="FQZU01000010">
    <property type="protein sequence ID" value="SHJ68859.1"/>
    <property type="molecule type" value="Genomic_DNA"/>
</dbReference>
<evidence type="ECO:0000256" key="3">
    <source>
        <dbReference type="ARBA" id="ARBA00023002"/>
    </source>
</evidence>